<dbReference type="SUPFAM" id="SSF50729">
    <property type="entry name" value="PH domain-like"/>
    <property type="match status" value="1"/>
</dbReference>
<dbReference type="InterPro" id="IPR011993">
    <property type="entry name" value="PH-like_dom_sf"/>
</dbReference>
<keyword evidence="1" id="KW-1133">Transmembrane helix</keyword>
<evidence type="ECO:0000313" key="3">
    <source>
        <dbReference type="WBParaSite" id="EVEC_0000836001-mRNA-1"/>
    </source>
</evidence>
<protein>
    <submittedName>
        <fullName evidence="3">PH domain-containing protein</fullName>
    </submittedName>
</protein>
<dbReference type="WBParaSite" id="EVEC_0000836001-mRNA-1">
    <property type="protein sequence ID" value="EVEC_0000836001-mRNA-1"/>
    <property type="gene ID" value="EVEC_0000836001"/>
</dbReference>
<organism evidence="3">
    <name type="scientific">Enterobius vermicularis</name>
    <name type="common">Human pinworm</name>
    <dbReference type="NCBI Taxonomy" id="51028"/>
    <lineage>
        <taxon>Eukaryota</taxon>
        <taxon>Metazoa</taxon>
        <taxon>Ecdysozoa</taxon>
        <taxon>Nematoda</taxon>
        <taxon>Chromadorea</taxon>
        <taxon>Rhabditida</taxon>
        <taxon>Spirurina</taxon>
        <taxon>Oxyuridomorpha</taxon>
        <taxon>Oxyuroidea</taxon>
        <taxon>Oxyuridae</taxon>
        <taxon>Enterobius</taxon>
    </lineage>
</organism>
<dbReference type="Pfam" id="PF08174">
    <property type="entry name" value="Anillin"/>
    <property type="match status" value="1"/>
</dbReference>
<dbReference type="InterPro" id="IPR001849">
    <property type="entry name" value="PH_domain"/>
</dbReference>
<dbReference type="GO" id="GO:0000281">
    <property type="term" value="P:mitotic cytokinesis"/>
    <property type="evidence" value="ECO:0007669"/>
    <property type="project" value="TreeGrafter"/>
</dbReference>
<dbReference type="SMART" id="SM00233">
    <property type="entry name" value="PH"/>
    <property type="match status" value="1"/>
</dbReference>
<accession>A0A0N4VCQ8</accession>
<feature type="transmembrane region" description="Helical" evidence="1">
    <location>
        <begin position="338"/>
        <end position="357"/>
    </location>
</feature>
<dbReference type="AlphaFoldDB" id="A0A0N4VCQ8"/>
<keyword evidence="1" id="KW-0472">Membrane</keyword>
<name>A0A0N4VCQ8_ENTVE</name>
<dbReference type="InterPro" id="IPR051364">
    <property type="entry name" value="Cytokinesis/Rho-signaling"/>
</dbReference>
<dbReference type="PANTHER" id="PTHR21538:SF23">
    <property type="entry name" value="ANILLIN"/>
    <property type="match status" value="1"/>
</dbReference>
<evidence type="ECO:0000259" key="2">
    <source>
        <dbReference type="PROSITE" id="PS50003"/>
    </source>
</evidence>
<evidence type="ECO:0000256" key="1">
    <source>
        <dbReference type="SAM" id="Phobius"/>
    </source>
</evidence>
<reference evidence="3" key="1">
    <citation type="submission" date="2017-02" db="UniProtKB">
        <authorList>
            <consortium name="WormBaseParasite"/>
        </authorList>
    </citation>
    <scope>IDENTIFICATION</scope>
</reference>
<dbReference type="GO" id="GO:0000915">
    <property type="term" value="P:actomyosin contractile ring assembly"/>
    <property type="evidence" value="ECO:0007669"/>
    <property type="project" value="TreeGrafter"/>
</dbReference>
<dbReference type="GO" id="GO:0031106">
    <property type="term" value="P:septin ring organization"/>
    <property type="evidence" value="ECO:0007669"/>
    <property type="project" value="TreeGrafter"/>
</dbReference>
<dbReference type="GO" id="GO:0005826">
    <property type="term" value="C:actomyosin contractile ring"/>
    <property type="evidence" value="ECO:0007669"/>
    <property type="project" value="TreeGrafter"/>
</dbReference>
<dbReference type="PANTHER" id="PTHR21538">
    <property type="entry name" value="ANILLIN/RHOTEKIN RTKN"/>
    <property type="match status" value="1"/>
</dbReference>
<sequence>LEVNLSPNRRKKVLPLEPLSSSTPFAGSSFAGEGSKTTGSALNRTFISSILNATTQNSFSRSYAFLFLCSFTLFQLRAQRDLLLAREREVMLQREVQRINDLHLANRTCFPARSKSHGCLNIYSVTVYLNRNFCLHDSYAFLVLMKTNEAVEATDLYLLMDSRAMRVSSINFSDQIRFENLPADFCVKLEVYALVSKFEGFLPNHLSNFAYKAKLLLSPRNANDSLVGTTDFVRCGCACILRDMVGIHKMYLDGAEYPLEGTIEVDSVFNISPHVVSVDYSGFLTMYEVIAGFGSWTRYWAVLRQGIVTFWRDPNDEAAGKVLLLCCKLCLRLSMCRILLLLCLFTVVLMLVFRILLSADCKELCEGWMQALNRTLRTTRF</sequence>
<proteinExistence type="predicted"/>
<dbReference type="InterPro" id="IPR012966">
    <property type="entry name" value="AHD"/>
</dbReference>
<keyword evidence="1" id="KW-0812">Transmembrane</keyword>
<dbReference type="PROSITE" id="PS50003">
    <property type="entry name" value="PH_DOMAIN"/>
    <property type="match status" value="1"/>
</dbReference>
<dbReference type="Gene3D" id="2.30.29.30">
    <property type="entry name" value="Pleckstrin-homology domain (PH domain)/Phosphotyrosine-binding domain (PTB)"/>
    <property type="match status" value="1"/>
</dbReference>
<feature type="domain" description="PH" evidence="2">
    <location>
        <begin position="277"/>
        <end position="377"/>
    </location>
</feature>